<evidence type="ECO:0000313" key="2">
    <source>
        <dbReference type="EMBL" id="RHN14946.1"/>
    </source>
</evidence>
<gene>
    <name evidence="1" type="ORF">DWV67_14350</name>
    <name evidence="2" type="ORF">DWZ24_11300</name>
</gene>
<accession>A0A395XK29</accession>
<dbReference type="AlphaFoldDB" id="A0A395XK29"/>
<name>A0A395XK29_9FIRM</name>
<dbReference type="EMBL" id="QRQQ01000010">
    <property type="protein sequence ID" value="RHN14946.1"/>
    <property type="molecule type" value="Genomic_DNA"/>
</dbReference>
<evidence type="ECO:0000313" key="1">
    <source>
        <dbReference type="EMBL" id="RGW49119.1"/>
    </source>
</evidence>
<proteinExistence type="predicted"/>
<dbReference type="Proteomes" id="UP000285652">
    <property type="component" value="Unassembled WGS sequence"/>
</dbReference>
<organism evidence="1 3">
    <name type="scientific">Dorea formicigenerans</name>
    <dbReference type="NCBI Taxonomy" id="39486"/>
    <lineage>
        <taxon>Bacteria</taxon>
        <taxon>Bacillati</taxon>
        <taxon>Bacillota</taxon>
        <taxon>Clostridia</taxon>
        <taxon>Lachnospirales</taxon>
        <taxon>Lachnospiraceae</taxon>
        <taxon>Dorea</taxon>
    </lineage>
</organism>
<comment type="caution">
    <text evidence="1">The sequence shown here is derived from an EMBL/GenBank/DDBJ whole genome shotgun (WGS) entry which is preliminary data.</text>
</comment>
<reference evidence="3 4" key="1">
    <citation type="submission" date="2018-08" db="EMBL/GenBank/DDBJ databases">
        <title>A genome reference for cultivated species of the human gut microbiota.</title>
        <authorList>
            <person name="Zou Y."/>
            <person name="Xue W."/>
            <person name="Luo G."/>
        </authorList>
    </citation>
    <scope>NUCLEOTIDE SEQUENCE [LARGE SCALE GENOMIC DNA]</scope>
    <source>
        <strain evidence="1 3">AF12-11</strain>
        <strain evidence="2 4">AF31-13BH</strain>
    </source>
</reference>
<protein>
    <submittedName>
        <fullName evidence="1">Uncharacterized protein</fullName>
    </submittedName>
</protein>
<evidence type="ECO:0000313" key="3">
    <source>
        <dbReference type="Proteomes" id="UP000266376"/>
    </source>
</evidence>
<dbReference type="Proteomes" id="UP000266376">
    <property type="component" value="Unassembled WGS sequence"/>
</dbReference>
<evidence type="ECO:0000313" key="4">
    <source>
        <dbReference type="Proteomes" id="UP000285652"/>
    </source>
</evidence>
<sequence>MILAGRGRWKVLAILRLLYYLTLNDFEQVLAILRLREKDGKWEEKKVTKKSDLYYPEITFLINVFA</sequence>
<dbReference type="EMBL" id="QSAJ01000049">
    <property type="protein sequence ID" value="RGW49119.1"/>
    <property type="molecule type" value="Genomic_DNA"/>
</dbReference>